<proteinExistence type="predicted"/>
<dbReference type="InterPro" id="IPR017907">
    <property type="entry name" value="Znf_RING_CS"/>
</dbReference>
<keyword evidence="4" id="KW-0479">Metal-binding</keyword>
<sequence>GRPLACGHTFCNGCLGKAVWSKVIEKEQCFPVRCPQPKCPQEISDDVAERTLKHDEFKQWCFKRAIHAVAYKVIYCPVRHCSQVVEMDERLLRGKADAECPYCHTIICVRCRKLPESERSPEDLQTLRLASAQRWIRCPDCRAFVERTMGCPHMHCRCGSHL</sequence>
<dbReference type="GO" id="GO:0016567">
    <property type="term" value="P:protein ubiquitination"/>
    <property type="evidence" value="ECO:0007669"/>
    <property type="project" value="InterPro"/>
</dbReference>
<evidence type="ECO:0000256" key="5">
    <source>
        <dbReference type="ARBA" id="ARBA00022737"/>
    </source>
</evidence>
<evidence type="ECO:0000256" key="8">
    <source>
        <dbReference type="ARBA" id="ARBA00022833"/>
    </source>
</evidence>
<dbReference type="Gene3D" id="1.20.120.1750">
    <property type="match status" value="1"/>
</dbReference>
<dbReference type="InterPro" id="IPR002867">
    <property type="entry name" value="IBR_dom"/>
</dbReference>
<dbReference type="PANTHER" id="PTHR11685">
    <property type="entry name" value="RBR FAMILY RING FINGER AND IBR DOMAIN-CONTAINING"/>
    <property type="match status" value="1"/>
</dbReference>
<keyword evidence="8" id="KW-0862">Zinc</keyword>
<evidence type="ECO:0000313" key="10">
    <source>
        <dbReference type="EMBL" id="RKP27017.1"/>
    </source>
</evidence>
<dbReference type="AlphaFoldDB" id="A0A4P9Z392"/>
<dbReference type="SUPFAM" id="SSF57850">
    <property type="entry name" value="RING/U-box"/>
    <property type="match status" value="2"/>
</dbReference>
<dbReference type="InterPro" id="IPR013083">
    <property type="entry name" value="Znf_RING/FYVE/PHD"/>
</dbReference>
<dbReference type="GO" id="GO:0061630">
    <property type="term" value="F:ubiquitin protein ligase activity"/>
    <property type="evidence" value="ECO:0007669"/>
    <property type="project" value="UniProtKB-EC"/>
</dbReference>
<dbReference type="OrthoDB" id="9977870at2759"/>
<evidence type="ECO:0000256" key="7">
    <source>
        <dbReference type="ARBA" id="ARBA00022786"/>
    </source>
</evidence>
<feature type="non-terminal residue" evidence="10">
    <location>
        <position position="1"/>
    </location>
</feature>
<dbReference type="GO" id="GO:0008270">
    <property type="term" value="F:zinc ion binding"/>
    <property type="evidence" value="ECO:0007669"/>
    <property type="project" value="UniProtKB-KW"/>
</dbReference>
<evidence type="ECO:0000256" key="3">
    <source>
        <dbReference type="ARBA" id="ARBA00022679"/>
    </source>
</evidence>
<evidence type="ECO:0000259" key="9">
    <source>
        <dbReference type="PROSITE" id="PS51873"/>
    </source>
</evidence>
<dbReference type="InterPro" id="IPR031127">
    <property type="entry name" value="E3_UB_ligase_RBR"/>
</dbReference>
<gene>
    <name evidence="10" type="ORF">SYNPS1DRAFT_13311</name>
</gene>
<evidence type="ECO:0000256" key="4">
    <source>
        <dbReference type="ARBA" id="ARBA00022723"/>
    </source>
</evidence>
<evidence type="ECO:0000313" key="11">
    <source>
        <dbReference type="Proteomes" id="UP000278143"/>
    </source>
</evidence>
<keyword evidence="11" id="KW-1185">Reference proteome</keyword>
<accession>A0A4P9Z392</accession>
<reference evidence="11" key="1">
    <citation type="journal article" date="2018" name="Nat. Microbiol.">
        <title>Leveraging single-cell genomics to expand the fungal tree of life.</title>
        <authorList>
            <person name="Ahrendt S.R."/>
            <person name="Quandt C.A."/>
            <person name="Ciobanu D."/>
            <person name="Clum A."/>
            <person name="Salamov A."/>
            <person name="Andreopoulos B."/>
            <person name="Cheng J.F."/>
            <person name="Woyke T."/>
            <person name="Pelin A."/>
            <person name="Henrissat B."/>
            <person name="Reynolds N.K."/>
            <person name="Benny G.L."/>
            <person name="Smith M.E."/>
            <person name="James T.Y."/>
            <person name="Grigoriev I.V."/>
        </authorList>
    </citation>
    <scope>NUCLEOTIDE SEQUENCE [LARGE SCALE GENOMIC DNA]</scope>
    <source>
        <strain evidence="11">Benny S71-1</strain>
    </source>
</reference>
<feature type="domain" description="RING-type" evidence="9">
    <location>
        <begin position="1"/>
        <end position="162"/>
    </location>
</feature>
<keyword evidence="3" id="KW-0808">Transferase</keyword>
<protein>
    <recommendedName>
        <fullName evidence="2">RBR-type E3 ubiquitin transferase</fullName>
        <ecNumber evidence="2">2.3.2.31</ecNumber>
    </recommendedName>
</protein>
<comment type="catalytic activity">
    <reaction evidence="1">
        <text>[E2 ubiquitin-conjugating enzyme]-S-ubiquitinyl-L-cysteine + [acceptor protein]-L-lysine = [E2 ubiquitin-conjugating enzyme]-L-cysteine + [acceptor protein]-N(6)-ubiquitinyl-L-lysine.</text>
        <dbReference type="EC" id="2.3.2.31"/>
    </reaction>
</comment>
<evidence type="ECO:0000256" key="1">
    <source>
        <dbReference type="ARBA" id="ARBA00001798"/>
    </source>
</evidence>
<dbReference type="EMBL" id="KZ989287">
    <property type="protein sequence ID" value="RKP27017.1"/>
    <property type="molecule type" value="Genomic_DNA"/>
</dbReference>
<keyword evidence="7" id="KW-0833">Ubl conjugation pathway</keyword>
<dbReference type="PROSITE" id="PS51873">
    <property type="entry name" value="TRIAD"/>
    <property type="match status" value="1"/>
</dbReference>
<dbReference type="PROSITE" id="PS00518">
    <property type="entry name" value="ZF_RING_1"/>
    <property type="match status" value="1"/>
</dbReference>
<keyword evidence="5" id="KW-0677">Repeat</keyword>
<evidence type="ECO:0000256" key="6">
    <source>
        <dbReference type="ARBA" id="ARBA00022771"/>
    </source>
</evidence>
<dbReference type="EC" id="2.3.2.31" evidence="2"/>
<evidence type="ECO:0000256" key="2">
    <source>
        <dbReference type="ARBA" id="ARBA00012251"/>
    </source>
</evidence>
<name>A0A4P9Z392_9FUNG</name>
<dbReference type="InterPro" id="IPR044066">
    <property type="entry name" value="TRIAD_supradom"/>
</dbReference>
<dbReference type="Pfam" id="PF01485">
    <property type="entry name" value="IBR"/>
    <property type="match status" value="1"/>
</dbReference>
<dbReference type="Proteomes" id="UP000278143">
    <property type="component" value="Unassembled WGS sequence"/>
</dbReference>
<organism evidence="10 11">
    <name type="scientific">Syncephalis pseudoplumigaleata</name>
    <dbReference type="NCBI Taxonomy" id="1712513"/>
    <lineage>
        <taxon>Eukaryota</taxon>
        <taxon>Fungi</taxon>
        <taxon>Fungi incertae sedis</taxon>
        <taxon>Zoopagomycota</taxon>
        <taxon>Zoopagomycotina</taxon>
        <taxon>Zoopagomycetes</taxon>
        <taxon>Zoopagales</taxon>
        <taxon>Piptocephalidaceae</taxon>
        <taxon>Syncephalis</taxon>
    </lineage>
</organism>
<dbReference type="Gene3D" id="3.30.40.10">
    <property type="entry name" value="Zinc/RING finger domain, C3HC4 (zinc finger)"/>
    <property type="match status" value="1"/>
</dbReference>
<keyword evidence="6" id="KW-0863">Zinc-finger</keyword>